<gene>
    <name evidence="3" type="ORF">EPD60_12390</name>
</gene>
<dbReference type="RefSeq" id="WP_131449791.1">
    <property type="nucleotide sequence ID" value="NZ_SJZI01000044.1"/>
</dbReference>
<dbReference type="InterPro" id="IPR035979">
    <property type="entry name" value="RBD_domain_sf"/>
</dbReference>
<dbReference type="InterPro" id="IPR012677">
    <property type="entry name" value="Nucleotide-bd_a/b_plait_sf"/>
</dbReference>
<dbReference type="Proteomes" id="UP000295334">
    <property type="component" value="Unassembled WGS sequence"/>
</dbReference>
<evidence type="ECO:0000259" key="2">
    <source>
        <dbReference type="PROSITE" id="PS50102"/>
    </source>
</evidence>
<sequence>MQLLVNNVDPNLLESDLRRLFRPYGEISDVVVMRDKNSHRHLGRALVEMPVTRQAEAALSNLNGCRFGNRSLAVSIAPPTW</sequence>
<evidence type="ECO:0000256" key="1">
    <source>
        <dbReference type="ARBA" id="ARBA00022884"/>
    </source>
</evidence>
<keyword evidence="1" id="KW-0694">RNA-binding</keyword>
<evidence type="ECO:0000313" key="3">
    <source>
        <dbReference type="EMBL" id="TCJ13590.1"/>
    </source>
</evidence>
<dbReference type="GO" id="GO:0003723">
    <property type="term" value="F:RNA binding"/>
    <property type="evidence" value="ECO:0007669"/>
    <property type="project" value="UniProtKB-KW"/>
</dbReference>
<feature type="domain" description="RRM" evidence="2">
    <location>
        <begin position="1"/>
        <end position="79"/>
    </location>
</feature>
<reference evidence="3 4" key="1">
    <citation type="submission" date="2019-03" db="EMBL/GenBank/DDBJ databases">
        <authorList>
            <person name="Kim M.K.M."/>
        </authorList>
    </citation>
    <scope>NUCLEOTIDE SEQUENCE [LARGE SCALE GENOMIC DNA]</scope>
    <source>
        <strain evidence="3 4">17J68-12</strain>
    </source>
</reference>
<dbReference type="EMBL" id="SJZI01000044">
    <property type="protein sequence ID" value="TCJ13590.1"/>
    <property type="molecule type" value="Genomic_DNA"/>
</dbReference>
<dbReference type="Pfam" id="PF00076">
    <property type="entry name" value="RRM_1"/>
    <property type="match status" value="1"/>
</dbReference>
<dbReference type="CDD" id="cd00590">
    <property type="entry name" value="RRM_SF"/>
    <property type="match status" value="1"/>
</dbReference>
<comment type="caution">
    <text evidence="3">The sequence shown here is derived from an EMBL/GenBank/DDBJ whole genome shotgun (WGS) entry which is preliminary data.</text>
</comment>
<dbReference type="InterPro" id="IPR000504">
    <property type="entry name" value="RRM_dom"/>
</dbReference>
<keyword evidence="4" id="KW-1185">Reference proteome</keyword>
<evidence type="ECO:0000313" key="4">
    <source>
        <dbReference type="Proteomes" id="UP000295334"/>
    </source>
</evidence>
<dbReference type="PROSITE" id="PS50102">
    <property type="entry name" value="RRM"/>
    <property type="match status" value="1"/>
</dbReference>
<dbReference type="OrthoDB" id="9798855at2"/>
<accession>A0A4R1B9J5</accession>
<dbReference type="PANTHER" id="PTHR10352">
    <property type="entry name" value="EUKARYOTIC TRANSLATION INITIATION FACTOR 3 SUBUNIT G"/>
    <property type="match status" value="1"/>
</dbReference>
<dbReference type="Gene3D" id="3.30.70.330">
    <property type="match status" value="1"/>
</dbReference>
<dbReference type="SUPFAM" id="SSF54928">
    <property type="entry name" value="RNA-binding domain, RBD"/>
    <property type="match status" value="1"/>
</dbReference>
<proteinExistence type="predicted"/>
<protein>
    <submittedName>
        <fullName evidence="3">RNA-binding protein</fullName>
    </submittedName>
</protein>
<dbReference type="SMART" id="SM00360">
    <property type="entry name" value="RRM"/>
    <property type="match status" value="1"/>
</dbReference>
<organism evidence="3 4">
    <name type="scientific">Flaviaesturariibacter flavus</name>
    <dbReference type="NCBI Taxonomy" id="2502780"/>
    <lineage>
        <taxon>Bacteria</taxon>
        <taxon>Pseudomonadati</taxon>
        <taxon>Bacteroidota</taxon>
        <taxon>Chitinophagia</taxon>
        <taxon>Chitinophagales</taxon>
        <taxon>Chitinophagaceae</taxon>
        <taxon>Flaviaestuariibacter</taxon>
    </lineage>
</organism>
<dbReference type="AlphaFoldDB" id="A0A4R1B9J5"/>
<name>A0A4R1B9J5_9BACT</name>